<protein>
    <submittedName>
        <fullName evidence="10">CCHC-type domain-containing protein</fullName>
    </submittedName>
</protein>
<dbReference type="PROSITE" id="PS50158">
    <property type="entry name" value="ZF_CCHC"/>
    <property type="match status" value="2"/>
</dbReference>
<evidence type="ECO:0000256" key="7">
    <source>
        <dbReference type="SAM" id="MobiDB-lite"/>
    </source>
</evidence>
<dbReference type="InterPro" id="IPR041591">
    <property type="entry name" value="OCRE"/>
</dbReference>
<proteinExistence type="predicted"/>
<sequence length="1688" mass="191342">MNKRPPNDFSGSSYQSRPSESPTCKRAKVVLSPNARRHRSRTPENVSSPCKILQVVKVEAMGNDEQQEQIPESSGLNAQIKVKEEENEHEKEKFEERINSRNEETQTEKAPSVPTVDTPFGSFKLYDPPNPESFILEPKTGYYYDNYTGFFYDKATKYYYAPKIKEWMFWTKTFRTYIPCKGGDEELKRTIQEQELVEAMMEEEAKNPKDDVITLDDEDEVDVVITSQPSTSTVYKILESTMPTHPRTENVKTIPLQPTAKAPPKKSPKVDSPVKVFIFELPTYMEKVKLTKIIQAQSYNPLEVKVDRTILTEGTVKTQGIVTFSNLSKATTWVRENQGVLKFEDGTICKLSFTEEKYASEKKKLASQPKLIPLDPKANKNPRSPQKAMVPMTSELENRQTRSESESPKGWVCLKCAKPNPKDKESCFYCHTHKDFLTIHKNSTSSASSETSSVEENTRKSPVLPEMDKKKEKKKMVNWTCAKCDHVNNPSRLTCLKSNTPKSVSEHLTKKGHHLIGSGTCDTILIRDLPINVDEACIRAALTQYTNTDFISLRMKKIELAGSRRYCLVQMKSLFDAVELFGKLEKISPMINNCKVIINYSRTALDELTEQQLEILRDEEPFVSPTKAAIEQTLQNLGYKSALQTLATSSSEPMVMSTSSFMYSTPMTSTSIQVNAQTSTFMGQNMVYSTLQPQMTTMPPQNSSMGLPPMFQTLPVPNLPLVPTPFGIFQSYPLPNAQNFRLEPAYNIYIDAITGFYYDSAKNHYYNPVTEQWTFWSSTYNCYIPVAGGNIFQKKQLEEQEKQHFQLYLQNFSNYSSGMASVGSSLVPPPPPPPQHTMVQSLVPPPPQPPILSPLDVSASLNSRTGSSLPTMPVVVIPQIDQHIHPKRLCQTLQEVMKVAQDQKDYISTTLACSNRLNLEEKNILSHFIAQLQQLRRYINIERDKIPPHAVFASTTFKNLANDVFRSIMEQNEYFKNILKGRIVDREAMVLQEMEQSILRYGASLTIPPVMPFGAHASNEDIIQNNNALNLLEAAAKAQIEAKNIIEAKKSKLPEKPVISPNLMQISHKGSKSNKKSATTKPSTSSKSSKKKKSSNSKHSGTLTKEEYLKEITGEDPLSRRLKKIASDGKITKDHLRVCTRCSQLGHTSKFCDNQHTATTALVNKVLKLAEIYRRYHNVGKKEQELEEGEVRSEGEKSTTSTGESVVEIASTKTKESKITHAPKNPLEPLITQLNKIAPNDKITMKHLQLCVNCGKVGHLGYSCPHVWKEVEMKKLQEMVKLIDQYKKEFKIKDDEVDKHKLGNLLRAPKYPEPVINGKDPLSLQITRLEFQHRQLTTTLWKDSIKNASNIETDSKIKEALQTLIKMNNISMKKEKFFNIVKNSLKNTSATFAQRLWNRIEKWFEILCGQKKISPIFKAIEAISHFCTNCAQIGHKSNTCNAPIYARANEEDITLMKELLKLYEEKLYIKQLRSKAFETSESSSSSSSRSHSPAHVEKVSIKKKKSPRKMPHALNGNNPLCEQLKKLAPNGKVKRSHLVLCMNCAKIGHLSSSCDAPENFLDKQLEVKLKEMTSLIRNYVSRIKNGELPSFYSDDENTYVDDEFIEISSESDDMTNLFEVMGPLDEDPFEAQLKELAPHGNITEKHLKLCVKCAKIGHLEENCPMKSKIWFTHASREKIEKMQKLIKE</sequence>
<evidence type="ECO:0000313" key="9">
    <source>
        <dbReference type="Proteomes" id="UP000887540"/>
    </source>
</evidence>
<name>A0A914DMH5_9BILA</name>
<feature type="region of interest" description="Disordered" evidence="7">
    <location>
        <begin position="1"/>
        <end position="48"/>
    </location>
</feature>
<organism evidence="9 10">
    <name type="scientific">Acrobeloides nanus</name>
    <dbReference type="NCBI Taxonomy" id="290746"/>
    <lineage>
        <taxon>Eukaryota</taxon>
        <taxon>Metazoa</taxon>
        <taxon>Ecdysozoa</taxon>
        <taxon>Nematoda</taxon>
        <taxon>Chromadorea</taxon>
        <taxon>Rhabditida</taxon>
        <taxon>Tylenchina</taxon>
        <taxon>Cephalobomorpha</taxon>
        <taxon>Cephaloboidea</taxon>
        <taxon>Cephalobidae</taxon>
        <taxon>Acrobeloides</taxon>
    </lineage>
</organism>
<dbReference type="PANTHER" id="PTHR13948:SF3">
    <property type="entry name" value="FI21118P1"/>
    <property type="match status" value="1"/>
</dbReference>
<dbReference type="InterPro" id="IPR001878">
    <property type="entry name" value="Znf_CCHC"/>
</dbReference>
<keyword evidence="5" id="KW-0539">Nucleus</keyword>
<dbReference type="Pfam" id="PF17780">
    <property type="entry name" value="OCRE"/>
    <property type="match status" value="2"/>
</dbReference>
<dbReference type="InterPro" id="IPR035979">
    <property type="entry name" value="RBD_domain_sf"/>
</dbReference>
<evidence type="ECO:0000256" key="3">
    <source>
        <dbReference type="ARBA" id="ARBA00022771"/>
    </source>
</evidence>
<evidence type="ECO:0000313" key="10">
    <source>
        <dbReference type="WBParaSite" id="ACRNAN_scaffold2913.g32260.t1"/>
    </source>
</evidence>
<dbReference type="Proteomes" id="UP000887540">
    <property type="component" value="Unplaced"/>
</dbReference>
<feature type="compositionally biased region" description="Polar residues" evidence="7">
    <location>
        <begin position="9"/>
        <end position="22"/>
    </location>
</feature>
<feature type="region of interest" description="Disordered" evidence="7">
    <location>
        <begin position="369"/>
        <end position="404"/>
    </location>
</feature>
<feature type="compositionally biased region" description="Low complexity" evidence="7">
    <location>
        <begin position="1480"/>
        <end position="1491"/>
    </location>
</feature>
<keyword evidence="2" id="KW-0479">Metal-binding</keyword>
<dbReference type="WBParaSite" id="ACRNAN_scaffold2913.g32260.t1">
    <property type="protein sequence ID" value="ACRNAN_scaffold2913.g32260.t1"/>
    <property type="gene ID" value="ACRNAN_scaffold2913.g32260"/>
</dbReference>
<evidence type="ECO:0000256" key="5">
    <source>
        <dbReference type="ARBA" id="ARBA00023242"/>
    </source>
</evidence>
<dbReference type="SUPFAM" id="SSF54928">
    <property type="entry name" value="RNA-binding domain, RBD"/>
    <property type="match status" value="1"/>
</dbReference>
<feature type="compositionally biased region" description="Basic residues" evidence="7">
    <location>
        <begin position="1501"/>
        <end position="1511"/>
    </location>
</feature>
<evidence type="ECO:0000259" key="8">
    <source>
        <dbReference type="PROSITE" id="PS50158"/>
    </source>
</evidence>
<feature type="region of interest" description="Disordered" evidence="7">
    <location>
        <begin position="1057"/>
        <end position="1108"/>
    </location>
</feature>
<reference evidence="10" key="1">
    <citation type="submission" date="2022-11" db="UniProtKB">
        <authorList>
            <consortium name="WormBaseParasite"/>
        </authorList>
    </citation>
    <scope>IDENTIFICATION</scope>
</reference>
<dbReference type="PANTHER" id="PTHR13948">
    <property type="entry name" value="RNA-BINDING PROTEIN"/>
    <property type="match status" value="1"/>
</dbReference>
<dbReference type="GO" id="GO:0003723">
    <property type="term" value="F:RNA binding"/>
    <property type="evidence" value="ECO:0007669"/>
    <property type="project" value="TreeGrafter"/>
</dbReference>
<feature type="compositionally biased region" description="Basic and acidic residues" evidence="7">
    <location>
        <begin position="1183"/>
        <end position="1197"/>
    </location>
</feature>
<dbReference type="InterPro" id="IPR012677">
    <property type="entry name" value="Nucleotide-bd_a/b_plait_sf"/>
</dbReference>
<feature type="region of interest" description="Disordered" evidence="7">
    <location>
        <begin position="62"/>
        <end position="114"/>
    </location>
</feature>
<evidence type="ECO:0000256" key="4">
    <source>
        <dbReference type="ARBA" id="ARBA00022833"/>
    </source>
</evidence>
<comment type="subcellular location">
    <subcellularLocation>
        <location evidence="1">Nucleus</location>
    </subcellularLocation>
</comment>
<keyword evidence="9" id="KW-1185">Reference proteome</keyword>
<evidence type="ECO:0000256" key="2">
    <source>
        <dbReference type="ARBA" id="ARBA00022723"/>
    </source>
</evidence>
<dbReference type="SMART" id="SM00343">
    <property type="entry name" value="ZnF_C2HC"/>
    <property type="match status" value="5"/>
</dbReference>
<dbReference type="Gene3D" id="4.10.60.10">
    <property type="entry name" value="Zinc finger, CCHC-type"/>
    <property type="match status" value="1"/>
</dbReference>
<feature type="compositionally biased region" description="Low complexity" evidence="7">
    <location>
        <begin position="1076"/>
        <end position="1087"/>
    </location>
</feature>
<evidence type="ECO:0000256" key="1">
    <source>
        <dbReference type="ARBA" id="ARBA00004123"/>
    </source>
</evidence>
<accession>A0A914DMH5</accession>
<dbReference type="Gene3D" id="3.30.70.330">
    <property type="match status" value="1"/>
</dbReference>
<feature type="region of interest" description="Disordered" evidence="7">
    <location>
        <begin position="1183"/>
        <end position="1206"/>
    </location>
</feature>
<evidence type="ECO:0000256" key="6">
    <source>
        <dbReference type="PROSITE-ProRule" id="PRU00047"/>
    </source>
</evidence>
<feature type="domain" description="CCHC-type" evidence="8">
    <location>
        <begin position="1650"/>
        <end position="1664"/>
    </location>
</feature>
<keyword evidence="4" id="KW-0862">Zinc</keyword>
<feature type="region of interest" description="Disordered" evidence="7">
    <location>
        <begin position="1480"/>
        <end position="1515"/>
    </location>
</feature>
<feature type="domain" description="CCHC-type" evidence="8">
    <location>
        <begin position="1251"/>
        <end position="1265"/>
    </location>
</feature>
<dbReference type="GO" id="GO:0000398">
    <property type="term" value="P:mRNA splicing, via spliceosome"/>
    <property type="evidence" value="ECO:0007669"/>
    <property type="project" value="TreeGrafter"/>
</dbReference>
<keyword evidence="3 6" id="KW-0863">Zinc-finger</keyword>
<dbReference type="GO" id="GO:0005634">
    <property type="term" value="C:nucleus"/>
    <property type="evidence" value="ECO:0007669"/>
    <property type="project" value="UniProtKB-SubCell"/>
</dbReference>
<dbReference type="CDD" id="cd16162">
    <property type="entry name" value="OCRE_RBM5_like"/>
    <property type="match status" value="1"/>
</dbReference>
<dbReference type="GO" id="GO:0008270">
    <property type="term" value="F:zinc ion binding"/>
    <property type="evidence" value="ECO:0007669"/>
    <property type="project" value="UniProtKB-KW"/>
</dbReference>
<dbReference type="InterPro" id="IPR001876">
    <property type="entry name" value="Znf_RanBP2"/>
</dbReference>
<dbReference type="PROSITE" id="PS01358">
    <property type="entry name" value="ZF_RANBP2_1"/>
    <property type="match status" value="1"/>
</dbReference>
<feature type="compositionally biased region" description="Basic and acidic residues" evidence="7">
    <location>
        <begin position="81"/>
        <end position="107"/>
    </location>
</feature>
<feature type="compositionally biased region" description="Polar residues" evidence="7">
    <location>
        <begin position="68"/>
        <end position="77"/>
    </location>
</feature>